<evidence type="ECO:0000256" key="1">
    <source>
        <dbReference type="SAM" id="MobiDB-lite"/>
    </source>
</evidence>
<keyword evidence="3" id="KW-1185">Reference proteome</keyword>
<feature type="region of interest" description="Disordered" evidence="1">
    <location>
        <begin position="57"/>
        <end position="76"/>
    </location>
</feature>
<proteinExistence type="predicted"/>
<comment type="caution">
    <text evidence="2">The sequence shown here is derived from an EMBL/GenBank/DDBJ whole genome shotgun (WGS) entry which is preliminary data.</text>
</comment>
<evidence type="ECO:0000313" key="2">
    <source>
        <dbReference type="EMBL" id="GEC24876.1"/>
    </source>
</evidence>
<gene>
    <name evidence="2" type="ORF">PSA01_19050</name>
</gene>
<reference evidence="2 3" key="1">
    <citation type="submission" date="2019-06" db="EMBL/GenBank/DDBJ databases">
        <title>Whole genome shotgun sequence of Pseudonocardia saturnea NBRC 14499.</title>
        <authorList>
            <person name="Hosoyama A."/>
            <person name="Uohara A."/>
            <person name="Ohji S."/>
            <person name="Ichikawa N."/>
        </authorList>
    </citation>
    <scope>NUCLEOTIDE SEQUENCE [LARGE SCALE GENOMIC DNA]</scope>
    <source>
        <strain evidence="2 3">NBRC 14499</strain>
    </source>
</reference>
<feature type="compositionally biased region" description="Basic and acidic residues" evidence="1">
    <location>
        <begin position="1"/>
        <end position="11"/>
    </location>
</feature>
<organism evidence="2 3">
    <name type="scientific">Pseudonocardia saturnea</name>
    <dbReference type="NCBI Taxonomy" id="33909"/>
    <lineage>
        <taxon>Bacteria</taxon>
        <taxon>Bacillati</taxon>
        <taxon>Actinomycetota</taxon>
        <taxon>Actinomycetes</taxon>
        <taxon>Pseudonocardiales</taxon>
        <taxon>Pseudonocardiaceae</taxon>
        <taxon>Pseudonocardia</taxon>
    </lineage>
</organism>
<feature type="region of interest" description="Disordered" evidence="1">
    <location>
        <begin position="1"/>
        <end position="40"/>
    </location>
</feature>
<sequence>MIEPNRSDPTETHVTPPHTPRDGRDGRDDAAAAERTRRLAVATQRLPVAPTQLIPVRTELLPESPPDGPTRAMRQVRARTEDGAWPAIPMLPVIRPEDSEPLSEVDRARDHRGMRELRRTVERLEDSEVPAWPVREEPDEQFRI</sequence>
<feature type="compositionally biased region" description="Basic and acidic residues" evidence="1">
    <location>
        <begin position="19"/>
        <end position="37"/>
    </location>
</feature>
<accession>A0ABQ0RW59</accession>
<name>A0ABQ0RW59_9PSEU</name>
<dbReference type="Proteomes" id="UP000320693">
    <property type="component" value="Unassembled WGS sequence"/>
</dbReference>
<protein>
    <submittedName>
        <fullName evidence="2">Uncharacterized protein</fullName>
    </submittedName>
</protein>
<evidence type="ECO:0000313" key="3">
    <source>
        <dbReference type="Proteomes" id="UP000320693"/>
    </source>
</evidence>
<dbReference type="EMBL" id="BJNH01000019">
    <property type="protein sequence ID" value="GEC24876.1"/>
    <property type="molecule type" value="Genomic_DNA"/>
</dbReference>